<feature type="compositionally biased region" description="Low complexity" evidence="1">
    <location>
        <begin position="477"/>
        <end position="506"/>
    </location>
</feature>
<feature type="chain" id="PRO_5019381162" evidence="3">
    <location>
        <begin position="33"/>
        <end position="642"/>
    </location>
</feature>
<comment type="caution">
    <text evidence="4">The sequence shown here is derived from an EMBL/GenBank/DDBJ whole genome shotgun (WGS) entry which is preliminary data.</text>
</comment>
<accession>A0A401GMK3</accession>
<proteinExistence type="predicted"/>
<name>A0A401GMK3_9APHY</name>
<dbReference type="Proteomes" id="UP000287166">
    <property type="component" value="Unassembled WGS sequence"/>
</dbReference>
<evidence type="ECO:0000256" key="3">
    <source>
        <dbReference type="SAM" id="SignalP"/>
    </source>
</evidence>
<evidence type="ECO:0000256" key="2">
    <source>
        <dbReference type="SAM" id="Phobius"/>
    </source>
</evidence>
<dbReference type="GeneID" id="38780339"/>
<protein>
    <submittedName>
        <fullName evidence="4">Uncharacterized protein</fullName>
    </submittedName>
</protein>
<keyword evidence="2" id="KW-0812">Transmembrane</keyword>
<feature type="compositionally biased region" description="Low complexity" evidence="1">
    <location>
        <begin position="339"/>
        <end position="357"/>
    </location>
</feature>
<evidence type="ECO:0000313" key="5">
    <source>
        <dbReference type="Proteomes" id="UP000287166"/>
    </source>
</evidence>
<evidence type="ECO:0000313" key="4">
    <source>
        <dbReference type="EMBL" id="GBE83422.1"/>
    </source>
</evidence>
<dbReference type="STRING" id="139825.A0A401GMK3"/>
<organism evidence="4 5">
    <name type="scientific">Sparassis crispa</name>
    <dbReference type="NCBI Taxonomy" id="139825"/>
    <lineage>
        <taxon>Eukaryota</taxon>
        <taxon>Fungi</taxon>
        <taxon>Dikarya</taxon>
        <taxon>Basidiomycota</taxon>
        <taxon>Agaricomycotina</taxon>
        <taxon>Agaricomycetes</taxon>
        <taxon>Polyporales</taxon>
        <taxon>Sparassidaceae</taxon>
        <taxon>Sparassis</taxon>
    </lineage>
</organism>
<feature type="compositionally biased region" description="Basic and acidic residues" evidence="1">
    <location>
        <begin position="249"/>
        <end position="274"/>
    </location>
</feature>
<keyword evidence="2" id="KW-0472">Membrane</keyword>
<feature type="region of interest" description="Disordered" evidence="1">
    <location>
        <begin position="196"/>
        <end position="279"/>
    </location>
</feature>
<feature type="signal peptide" evidence="3">
    <location>
        <begin position="1"/>
        <end position="32"/>
    </location>
</feature>
<dbReference type="EMBL" id="BFAD01000005">
    <property type="protein sequence ID" value="GBE83422.1"/>
    <property type="molecule type" value="Genomic_DNA"/>
</dbReference>
<keyword evidence="2" id="KW-1133">Transmembrane helix</keyword>
<feature type="transmembrane region" description="Helical" evidence="2">
    <location>
        <begin position="74"/>
        <end position="92"/>
    </location>
</feature>
<feature type="transmembrane region" description="Helical" evidence="2">
    <location>
        <begin position="48"/>
        <end position="67"/>
    </location>
</feature>
<feature type="compositionally biased region" description="Low complexity" evidence="1">
    <location>
        <begin position="559"/>
        <end position="571"/>
    </location>
</feature>
<dbReference type="AlphaFoldDB" id="A0A401GMK3"/>
<gene>
    <name evidence="4" type="ORF">SCP_0504700</name>
</gene>
<feature type="region of interest" description="Disordered" evidence="1">
    <location>
        <begin position="333"/>
        <end position="372"/>
    </location>
</feature>
<feature type="region of interest" description="Disordered" evidence="1">
    <location>
        <begin position="465"/>
        <end position="642"/>
    </location>
</feature>
<keyword evidence="5" id="KW-1185">Reference proteome</keyword>
<dbReference type="InParanoid" id="A0A401GMK3"/>
<evidence type="ECO:0000256" key="1">
    <source>
        <dbReference type="SAM" id="MobiDB-lite"/>
    </source>
</evidence>
<dbReference type="RefSeq" id="XP_027614335.1">
    <property type="nucleotide sequence ID" value="XM_027758534.1"/>
</dbReference>
<dbReference type="OrthoDB" id="2804493at2759"/>
<keyword evidence="3" id="KW-0732">Signal</keyword>
<reference evidence="4 5" key="1">
    <citation type="journal article" date="2018" name="Sci. Rep.">
        <title>Genome sequence of the cauliflower mushroom Sparassis crispa (Hanabiratake) and its association with beneficial usage.</title>
        <authorList>
            <person name="Kiyama R."/>
            <person name="Furutani Y."/>
            <person name="Kawaguchi K."/>
            <person name="Nakanishi T."/>
        </authorList>
    </citation>
    <scope>NUCLEOTIDE SEQUENCE [LARGE SCALE GENOMIC DNA]</scope>
</reference>
<feature type="region of interest" description="Disordered" evidence="1">
    <location>
        <begin position="100"/>
        <end position="137"/>
    </location>
</feature>
<sequence length="642" mass="67373">MMLLCRCTHRFDATTLLILLTLLGTLLPGAYAAPLLPRGSVNATAISVPIVVLSVFIFVGVLVACGGRAFRSRIASWCAGAALATGSVFPVTSQPTELTAEQLAGPSPNGANTPAPSRSRRNRRARPNSVRSTRSLPVYMKEPGDDELVIFRGPEELEDSNIQATIVLPPVDELNEHTPDNSLDISRSRSPIYVPLPESAPETPLLETHDGLPEPNAATDNVDEATLVDERGEAPPYEVVPMDSPSSLDEPRADTPSTVHDDSAAPTPEPDHAGHGRTASGRITGLFARSDAANRAAHQREGSGRRFSGFFSRLTGAAHPAVPPVPQLALEERGHSRELSTPSTLSATSSRPSISSAQQPTHRASRSGSGSVLSLTSSMFRATSHPRSHLEVVTSPSTISLTSISAPLTHTAMRTEFTYPRGGPTPEQMKLISSRESFARFGVPYGRDAIAYSASRLDLSMPPPVFEEEAAGTSGTDSAEVASVNSAESAPAPAEAAEPASSSDEPGLTHAEPDAGPSSAPSSPQAPLESSTQLSSAPKLLKPTLPPSSFRPAVTNPRSASRASSQAESFATAEESFHTASEPATPVMPSATLSLDVSDDPLQLRAAAGTDSDALATPRAPSRIDHEQNPTSFIHSPLSMVP</sequence>
<feature type="compositionally biased region" description="Low complexity" evidence="1">
    <location>
        <begin position="514"/>
        <end position="543"/>
    </location>
</feature>